<dbReference type="OrthoDB" id="9811239at2"/>
<name>A0A5B7X1Z3_9FLAO</name>
<dbReference type="Pfam" id="PF00534">
    <property type="entry name" value="Glycos_transf_1"/>
    <property type="match status" value="1"/>
</dbReference>
<reference evidence="3 4" key="1">
    <citation type="submission" date="2019-06" db="EMBL/GenBank/DDBJ databases">
        <title>Complete genome sequence of Antarcticibacterium flavum KCTC 52984T from an Antarctic marine sediment.</title>
        <authorList>
            <person name="Lee Y.M."/>
            <person name="Shin S.C."/>
        </authorList>
    </citation>
    <scope>NUCLEOTIDE SEQUENCE [LARGE SCALE GENOMIC DNA]</scope>
    <source>
        <strain evidence="3 4">KCTC 52984</strain>
    </source>
</reference>
<evidence type="ECO:0000259" key="2">
    <source>
        <dbReference type="Pfam" id="PF13439"/>
    </source>
</evidence>
<dbReference type="EMBL" id="CP040812">
    <property type="protein sequence ID" value="QCY68623.1"/>
    <property type="molecule type" value="Genomic_DNA"/>
</dbReference>
<dbReference type="AlphaFoldDB" id="A0A5B7X1Z3"/>
<dbReference type="Pfam" id="PF13439">
    <property type="entry name" value="Glyco_transf_4"/>
    <property type="match status" value="1"/>
</dbReference>
<dbReference type="PANTHER" id="PTHR12526">
    <property type="entry name" value="GLYCOSYLTRANSFERASE"/>
    <property type="match status" value="1"/>
</dbReference>
<dbReference type="PANTHER" id="PTHR12526:SF638">
    <property type="entry name" value="SPORE COAT PROTEIN SA"/>
    <property type="match status" value="1"/>
</dbReference>
<sequence>MNLKVLYIIDTLNVAGAEQSLAEITTHFKHTEAIFVHIYPGETLKPYLLSKGVKVYSLNIGEKYGFKDAMKQLKTIYDHEAPDLIHSTLYRSDMIARKMKKFFPHIPLVGSFVNNSYTAIRYKNKSFFMKLKLWLAFKQDYYSARKVDFFISNSETIKEEEGNALHIPPSKITVIYRGRDAQRFEKITANDSINLKEELGLAGKKILLNVSRLIERKGQLDIIKVMPEILRKFPNAILLIAGEGSFRATIEKEILHLNLNEKVILLGKCTYIPELLSIADVFIYPSYAEGLPGALIEAMMSGCIIANSDIGENIECVGMNTSLTFPVGNLEKLKLVILNALNHPDNFRKLRVQAKKTAIEKFSIENIASKYESTYMEFLKK</sequence>
<gene>
    <name evidence="3" type="ORF">FHG64_04000</name>
</gene>
<dbReference type="KEGG" id="afla:FHG64_04000"/>
<feature type="domain" description="Glycosyl transferase family 1" evidence="1">
    <location>
        <begin position="196"/>
        <end position="357"/>
    </location>
</feature>
<keyword evidence="4" id="KW-1185">Reference proteome</keyword>
<dbReference type="SUPFAM" id="SSF53756">
    <property type="entry name" value="UDP-Glycosyltransferase/glycogen phosphorylase"/>
    <property type="match status" value="1"/>
</dbReference>
<evidence type="ECO:0000313" key="3">
    <source>
        <dbReference type="EMBL" id="QCY68623.1"/>
    </source>
</evidence>
<dbReference type="GO" id="GO:0016757">
    <property type="term" value="F:glycosyltransferase activity"/>
    <property type="evidence" value="ECO:0007669"/>
    <property type="project" value="InterPro"/>
</dbReference>
<protein>
    <submittedName>
        <fullName evidence="3">Glycosyltransferase</fullName>
    </submittedName>
</protein>
<feature type="domain" description="Glycosyltransferase subfamily 4-like N-terminal" evidence="2">
    <location>
        <begin position="39"/>
        <end position="183"/>
    </location>
</feature>
<dbReference type="Gene3D" id="3.40.50.2000">
    <property type="entry name" value="Glycogen Phosphorylase B"/>
    <property type="match status" value="2"/>
</dbReference>
<keyword evidence="3" id="KW-0808">Transferase</keyword>
<organism evidence="3 4">
    <name type="scientific">Antarcticibacterium flavum</name>
    <dbReference type="NCBI Taxonomy" id="2058175"/>
    <lineage>
        <taxon>Bacteria</taxon>
        <taxon>Pseudomonadati</taxon>
        <taxon>Bacteroidota</taxon>
        <taxon>Flavobacteriia</taxon>
        <taxon>Flavobacteriales</taxon>
        <taxon>Flavobacteriaceae</taxon>
        <taxon>Antarcticibacterium</taxon>
    </lineage>
</organism>
<proteinExistence type="predicted"/>
<accession>A0A5B7X1Z3</accession>
<dbReference type="InterPro" id="IPR028098">
    <property type="entry name" value="Glyco_trans_4-like_N"/>
</dbReference>
<evidence type="ECO:0000313" key="4">
    <source>
        <dbReference type="Proteomes" id="UP000309016"/>
    </source>
</evidence>
<evidence type="ECO:0000259" key="1">
    <source>
        <dbReference type="Pfam" id="PF00534"/>
    </source>
</evidence>
<dbReference type="InterPro" id="IPR001296">
    <property type="entry name" value="Glyco_trans_1"/>
</dbReference>
<dbReference type="Proteomes" id="UP000309016">
    <property type="component" value="Chromosome"/>
</dbReference>